<keyword evidence="2" id="KW-0611">Plant defense</keyword>
<dbReference type="AlphaFoldDB" id="A0A5J9UN49"/>
<dbReference type="EMBL" id="RWGY01000013">
    <property type="protein sequence ID" value="TVU24768.1"/>
    <property type="molecule type" value="Genomic_DNA"/>
</dbReference>
<dbReference type="Proteomes" id="UP000324897">
    <property type="component" value="Chromosome 2"/>
</dbReference>
<feature type="non-terminal residue" evidence="4">
    <location>
        <position position="1"/>
    </location>
</feature>
<dbReference type="InterPro" id="IPR044974">
    <property type="entry name" value="Disease_R_plants"/>
</dbReference>
<sequence>MWETIQHSLIGNECGSGIITTTRIYDVAKQVGGVYQLEPLSLDDSRKLFYLRVFGMKDKSHPNQLVQVSENILNKCGGVPLAIITIASMLASKMENGNTHKYWSMVHESMGSGLEGCPDVTNMRRVLSLRYYDLPPHLRTCLVYLSLYSEDYEIDIEDQIVKGVGEGFVCQESGKTLYEVGENYVNELIDKNLIQPVLWQYRVNDLKDNNKARFCRVHDMVLDLITYLSHEDGFLTIFGVINQRVYQIRYVDYPSRILRKRIPRSMQQHSYPICGHLRFPMLRALDLRDSKQLDNHHLKDICGYAVHL</sequence>
<feature type="domain" description="Disease resistance protein winged helix" evidence="3">
    <location>
        <begin position="147"/>
        <end position="225"/>
    </location>
</feature>
<dbReference type="Gene3D" id="1.10.8.430">
    <property type="entry name" value="Helical domain of apoptotic protease-activating factors"/>
    <property type="match status" value="1"/>
</dbReference>
<organism evidence="4 5">
    <name type="scientific">Eragrostis curvula</name>
    <name type="common">weeping love grass</name>
    <dbReference type="NCBI Taxonomy" id="38414"/>
    <lineage>
        <taxon>Eukaryota</taxon>
        <taxon>Viridiplantae</taxon>
        <taxon>Streptophyta</taxon>
        <taxon>Embryophyta</taxon>
        <taxon>Tracheophyta</taxon>
        <taxon>Spermatophyta</taxon>
        <taxon>Magnoliopsida</taxon>
        <taxon>Liliopsida</taxon>
        <taxon>Poales</taxon>
        <taxon>Poaceae</taxon>
        <taxon>PACMAD clade</taxon>
        <taxon>Chloridoideae</taxon>
        <taxon>Eragrostideae</taxon>
        <taxon>Eragrostidinae</taxon>
        <taxon>Eragrostis</taxon>
    </lineage>
</organism>
<evidence type="ECO:0000259" key="3">
    <source>
        <dbReference type="Pfam" id="PF23559"/>
    </source>
</evidence>
<accession>A0A5J9UN49</accession>
<comment type="caution">
    <text evidence="4">The sequence shown here is derived from an EMBL/GenBank/DDBJ whole genome shotgun (WGS) entry which is preliminary data.</text>
</comment>
<dbReference type="SUPFAM" id="SSF52540">
    <property type="entry name" value="P-loop containing nucleoside triphosphate hydrolases"/>
    <property type="match status" value="1"/>
</dbReference>
<dbReference type="InterPro" id="IPR027417">
    <property type="entry name" value="P-loop_NTPase"/>
</dbReference>
<dbReference type="InterPro" id="IPR036388">
    <property type="entry name" value="WH-like_DNA-bd_sf"/>
</dbReference>
<evidence type="ECO:0000313" key="4">
    <source>
        <dbReference type="EMBL" id="TVU24768.1"/>
    </source>
</evidence>
<dbReference type="InterPro" id="IPR058922">
    <property type="entry name" value="WHD_DRP"/>
</dbReference>
<dbReference type="Gramene" id="TVU24768">
    <property type="protein sequence ID" value="TVU24768"/>
    <property type="gene ID" value="EJB05_27224"/>
</dbReference>
<dbReference type="PANTHER" id="PTHR23155">
    <property type="entry name" value="DISEASE RESISTANCE PROTEIN RP"/>
    <property type="match status" value="1"/>
</dbReference>
<dbReference type="InterPro" id="IPR042197">
    <property type="entry name" value="Apaf_helical"/>
</dbReference>
<evidence type="ECO:0000313" key="5">
    <source>
        <dbReference type="Proteomes" id="UP000324897"/>
    </source>
</evidence>
<dbReference type="GO" id="GO:0009626">
    <property type="term" value="P:plant-type hypersensitive response"/>
    <property type="evidence" value="ECO:0007669"/>
    <property type="project" value="UniProtKB-ARBA"/>
</dbReference>
<dbReference type="GO" id="GO:0043531">
    <property type="term" value="F:ADP binding"/>
    <property type="evidence" value="ECO:0007669"/>
    <property type="project" value="InterPro"/>
</dbReference>
<name>A0A5J9UN49_9POAL</name>
<protein>
    <recommendedName>
        <fullName evidence="3">Disease resistance protein winged helix domain-containing protein</fullName>
    </recommendedName>
</protein>
<keyword evidence="5" id="KW-1185">Reference proteome</keyword>
<dbReference type="Pfam" id="PF23559">
    <property type="entry name" value="WHD_DRP"/>
    <property type="match status" value="1"/>
</dbReference>
<dbReference type="GO" id="GO:0042742">
    <property type="term" value="P:defense response to bacterium"/>
    <property type="evidence" value="ECO:0007669"/>
    <property type="project" value="UniProtKB-ARBA"/>
</dbReference>
<evidence type="ECO:0000256" key="1">
    <source>
        <dbReference type="ARBA" id="ARBA00022737"/>
    </source>
</evidence>
<dbReference type="FunFam" id="1.10.10.10:FF:000322">
    <property type="entry name" value="Probable disease resistance protein At1g63360"/>
    <property type="match status" value="1"/>
</dbReference>
<dbReference type="GO" id="GO:0002758">
    <property type="term" value="P:innate immune response-activating signaling pathway"/>
    <property type="evidence" value="ECO:0007669"/>
    <property type="project" value="UniProtKB-ARBA"/>
</dbReference>
<reference evidence="4 5" key="1">
    <citation type="journal article" date="2019" name="Sci. Rep.">
        <title>A high-quality genome of Eragrostis curvula grass provides insights into Poaceae evolution and supports new strategies to enhance forage quality.</title>
        <authorList>
            <person name="Carballo J."/>
            <person name="Santos B.A.C.M."/>
            <person name="Zappacosta D."/>
            <person name="Garbus I."/>
            <person name="Selva J.P."/>
            <person name="Gallo C.A."/>
            <person name="Diaz A."/>
            <person name="Albertini E."/>
            <person name="Caccamo M."/>
            <person name="Echenique V."/>
        </authorList>
    </citation>
    <scope>NUCLEOTIDE SEQUENCE [LARGE SCALE GENOMIC DNA]</scope>
    <source>
        <strain evidence="5">cv. Victoria</strain>
        <tissue evidence="4">Leaf</tissue>
    </source>
</reference>
<evidence type="ECO:0000256" key="2">
    <source>
        <dbReference type="ARBA" id="ARBA00022821"/>
    </source>
</evidence>
<dbReference type="PANTHER" id="PTHR23155:SF1229">
    <property type="entry name" value="OS11G0550500 PROTEIN"/>
    <property type="match status" value="1"/>
</dbReference>
<dbReference type="OrthoDB" id="694095at2759"/>
<dbReference type="Gene3D" id="1.10.10.10">
    <property type="entry name" value="Winged helix-like DNA-binding domain superfamily/Winged helix DNA-binding domain"/>
    <property type="match status" value="1"/>
</dbReference>
<proteinExistence type="predicted"/>
<gene>
    <name evidence="4" type="ORF">EJB05_27224</name>
</gene>
<keyword evidence="1" id="KW-0677">Repeat</keyword>